<organism evidence="1 2">
    <name type="scientific">Aplosporella prunicola CBS 121167</name>
    <dbReference type="NCBI Taxonomy" id="1176127"/>
    <lineage>
        <taxon>Eukaryota</taxon>
        <taxon>Fungi</taxon>
        <taxon>Dikarya</taxon>
        <taxon>Ascomycota</taxon>
        <taxon>Pezizomycotina</taxon>
        <taxon>Dothideomycetes</taxon>
        <taxon>Dothideomycetes incertae sedis</taxon>
        <taxon>Botryosphaeriales</taxon>
        <taxon>Aplosporellaceae</taxon>
        <taxon>Aplosporella</taxon>
    </lineage>
</organism>
<gene>
    <name evidence="1" type="ORF">K452DRAFT_311732</name>
</gene>
<proteinExistence type="predicted"/>
<dbReference type="Proteomes" id="UP000799438">
    <property type="component" value="Unassembled WGS sequence"/>
</dbReference>
<reference evidence="1" key="1">
    <citation type="journal article" date="2020" name="Stud. Mycol.">
        <title>101 Dothideomycetes genomes: a test case for predicting lifestyles and emergence of pathogens.</title>
        <authorList>
            <person name="Haridas S."/>
            <person name="Albert R."/>
            <person name="Binder M."/>
            <person name="Bloem J."/>
            <person name="Labutti K."/>
            <person name="Salamov A."/>
            <person name="Andreopoulos B."/>
            <person name="Baker S."/>
            <person name="Barry K."/>
            <person name="Bills G."/>
            <person name="Bluhm B."/>
            <person name="Cannon C."/>
            <person name="Castanera R."/>
            <person name="Culley D."/>
            <person name="Daum C."/>
            <person name="Ezra D."/>
            <person name="Gonzalez J."/>
            <person name="Henrissat B."/>
            <person name="Kuo A."/>
            <person name="Liang C."/>
            <person name="Lipzen A."/>
            <person name="Lutzoni F."/>
            <person name="Magnuson J."/>
            <person name="Mondo S."/>
            <person name="Nolan M."/>
            <person name="Ohm R."/>
            <person name="Pangilinan J."/>
            <person name="Park H.-J."/>
            <person name="Ramirez L."/>
            <person name="Alfaro M."/>
            <person name="Sun H."/>
            <person name="Tritt A."/>
            <person name="Yoshinaga Y."/>
            <person name="Zwiers L.-H."/>
            <person name="Turgeon B."/>
            <person name="Goodwin S."/>
            <person name="Spatafora J."/>
            <person name="Crous P."/>
            <person name="Grigoriev I."/>
        </authorList>
    </citation>
    <scope>NUCLEOTIDE SEQUENCE</scope>
    <source>
        <strain evidence="1">CBS 121167</strain>
    </source>
</reference>
<keyword evidence="2" id="KW-1185">Reference proteome</keyword>
<protein>
    <submittedName>
        <fullName evidence="1">Uncharacterized protein</fullName>
    </submittedName>
</protein>
<dbReference type="AlphaFoldDB" id="A0A6A6B535"/>
<sequence length="152" mass="16947">MLLDPVSAAGWVTLTTSLFLAYTTTTTTMTTMFLSPGIKAHAANTFLAYLSAEARDRGIWDGEGGALLPRAQFSAVWAEVRTWPVVDKKVQERKIEDVGVERAASHTCRWAPEGEKLPFYGFKRIELTDLSLVGRLVWAVDLALYIRMSSEY</sequence>
<evidence type="ECO:0000313" key="1">
    <source>
        <dbReference type="EMBL" id="KAF2138385.1"/>
    </source>
</evidence>
<dbReference type="GeneID" id="54300954"/>
<name>A0A6A6B535_9PEZI</name>
<dbReference type="RefSeq" id="XP_033394098.1">
    <property type="nucleotide sequence ID" value="XM_033543457.1"/>
</dbReference>
<accession>A0A6A6B535</accession>
<evidence type="ECO:0000313" key="2">
    <source>
        <dbReference type="Proteomes" id="UP000799438"/>
    </source>
</evidence>
<dbReference type="EMBL" id="ML995497">
    <property type="protein sequence ID" value="KAF2138385.1"/>
    <property type="molecule type" value="Genomic_DNA"/>
</dbReference>